<protein>
    <submittedName>
        <fullName evidence="1">Uncharacterized protein</fullName>
    </submittedName>
</protein>
<sequence>MIVLQAANGHLLIEFGELSDADWKALESKLVNVWGFRRVGEVVVGLDETICPDFERADLTLAAGWDIWSGYHLLSECAAGDEFLQRMCDELQF</sequence>
<organism evidence="1 2">
    <name type="scientific">Pseudomonas fluorescens</name>
    <dbReference type="NCBI Taxonomy" id="294"/>
    <lineage>
        <taxon>Bacteria</taxon>
        <taxon>Pseudomonadati</taxon>
        <taxon>Pseudomonadota</taxon>
        <taxon>Gammaproteobacteria</taxon>
        <taxon>Pseudomonadales</taxon>
        <taxon>Pseudomonadaceae</taxon>
        <taxon>Pseudomonas</taxon>
    </lineage>
</organism>
<dbReference type="AlphaFoldDB" id="A0A5E6Q0W5"/>
<proteinExistence type="predicted"/>
<dbReference type="RefSeq" id="WP_150649290.1">
    <property type="nucleotide sequence ID" value="NZ_CABVHJ010000002.1"/>
</dbReference>
<evidence type="ECO:0000313" key="1">
    <source>
        <dbReference type="EMBL" id="VVM48180.1"/>
    </source>
</evidence>
<name>A0A5E6Q0W5_PSEFL</name>
<dbReference type="EMBL" id="CABVHJ010000002">
    <property type="protein sequence ID" value="VVM48180.1"/>
    <property type="molecule type" value="Genomic_DNA"/>
</dbReference>
<gene>
    <name evidence="1" type="ORF">PS655_00633</name>
</gene>
<accession>A0A5E6Q0W5</accession>
<dbReference type="Proteomes" id="UP000327167">
    <property type="component" value="Unassembled WGS sequence"/>
</dbReference>
<evidence type="ECO:0000313" key="2">
    <source>
        <dbReference type="Proteomes" id="UP000327167"/>
    </source>
</evidence>
<reference evidence="1 2" key="1">
    <citation type="submission" date="2019-09" db="EMBL/GenBank/DDBJ databases">
        <authorList>
            <person name="Chandra G."/>
            <person name="Truman W A."/>
        </authorList>
    </citation>
    <scope>NUCLEOTIDE SEQUENCE [LARGE SCALE GENOMIC DNA]</scope>
    <source>
        <strain evidence="1">PS655</strain>
    </source>
</reference>